<feature type="transmembrane region" description="Helical" evidence="15">
    <location>
        <begin position="590"/>
        <end position="608"/>
    </location>
</feature>
<gene>
    <name evidence="17" type="ORF">G7Y89_g4065</name>
</gene>
<reference evidence="17 18" key="1">
    <citation type="submission" date="2020-03" db="EMBL/GenBank/DDBJ databases">
        <title>Draft Genome Sequence of Cudoniella acicularis.</title>
        <authorList>
            <person name="Buettner E."/>
            <person name="Kellner H."/>
        </authorList>
    </citation>
    <scope>NUCLEOTIDE SEQUENCE [LARGE SCALE GENOMIC DNA]</scope>
    <source>
        <strain evidence="17 18">DSM 108380</strain>
    </source>
</reference>
<comment type="similarity">
    <text evidence="13">Belongs to the class VI-like SAM-binding methyltransferase superfamily. PEMT/PEM2 methyltransferase family.</text>
</comment>
<comment type="function">
    <text evidence="13">Catalyzes the second two steps of the methylation pathway of phosphatidylcholine biosynthesis, the SAM-dependent methylation of phosphatidylmonomethylethanolamine (PMME) to phosphatidyldimethylethanolamine (PDME) and of PDME to phosphatidylcholine (PC).</text>
</comment>
<dbReference type="PANTHER" id="PTHR28232">
    <property type="entry name" value="TRANSCRIPTIONAL REGULATORY PROTEIN RXT2"/>
    <property type="match status" value="1"/>
</dbReference>
<dbReference type="PROSITE" id="PS51599">
    <property type="entry name" value="SAM_PEMT_PEM2"/>
    <property type="match status" value="1"/>
</dbReference>
<keyword evidence="8 13" id="KW-1133">Transmembrane helix</keyword>
<dbReference type="Pfam" id="PF04191">
    <property type="entry name" value="PEMT"/>
    <property type="match status" value="1"/>
</dbReference>
<feature type="topological domain" description="Lumenal" evidence="13">
    <location>
        <begin position="532"/>
        <end position="543"/>
    </location>
</feature>
<dbReference type="InterPro" id="IPR039602">
    <property type="entry name" value="Rxt2"/>
</dbReference>
<evidence type="ECO:0000256" key="13">
    <source>
        <dbReference type="HAMAP-Rule" id="MF_03216"/>
    </source>
</evidence>
<feature type="topological domain" description="Cytoplasmic" evidence="13">
    <location>
        <begin position="566"/>
        <end position="592"/>
    </location>
</feature>
<proteinExistence type="inferred from homology"/>
<evidence type="ECO:0000256" key="12">
    <source>
        <dbReference type="ARBA" id="ARBA00023264"/>
    </source>
</evidence>
<feature type="compositionally biased region" description="Polar residues" evidence="14">
    <location>
        <begin position="245"/>
        <end position="258"/>
    </location>
</feature>
<feature type="domain" description="Transcriptional regulatory protein RXT2 N-terminal" evidence="16">
    <location>
        <begin position="36"/>
        <end position="177"/>
    </location>
</feature>
<feature type="intramembrane region" description="Helical" evidence="13">
    <location>
        <begin position="511"/>
        <end position="531"/>
    </location>
</feature>
<keyword evidence="3 13" id="KW-0489">Methyltransferase</keyword>
<organism evidence="17 18">
    <name type="scientific">Cudoniella acicularis</name>
    <dbReference type="NCBI Taxonomy" id="354080"/>
    <lineage>
        <taxon>Eukaryota</taxon>
        <taxon>Fungi</taxon>
        <taxon>Dikarya</taxon>
        <taxon>Ascomycota</taxon>
        <taxon>Pezizomycotina</taxon>
        <taxon>Leotiomycetes</taxon>
        <taxon>Helotiales</taxon>
        <taxon>Tricladiaceae</taxon>
        <taxon>Cudoniella</taxon>
    </lineage>
</organism>
<dbReference type="GO" id="GO:0000773">
    <property type="term" value="F:phosphatidyl-N-methylethanolamine N-methyltransferase activity"/>
    <property type="evidence" value="ECO:0007669"/>
    <property type="project" value="UniProtKB-UniRule"/>
</dbReference>
<dbReference type="GO" id="GO:0006656">
    <property type="term" value="P:phosphatidylcholine biosynthetic process"/>
    <property type="evidence" value="ECO:0007669"/>
    <property type="project" value="UniProtKB-UniRule"/>
</dbReference>
<keyword evidence="4 13" id="KW-0808">Transferase</keyword>
<evidence type="ECO:0000256" key="5">
    <source>
        <dbReference type="ARBA" id="ARBA00022691"/>
    </source>
</evidence>
<comment type="catalytic activity">
    <reaction evidence="13">
        <text>a 1,2-diacyl-sn-glycero-3-phospho-N,N-dimethylethanolamine + S-adenosyl-L-methionine = a 1,2-diacyl-sn-glycero-3-phosphocholine + S-adenosyl-L-homocysteine + H(+)</text>
        <dbReference type="Rhea" id="RHEA:32739"/>
        <dbReference type="ChEBI" id="CHEBI:15378"/>
        <dbReference type="ChEBI" id="CHEBI:57643"/>
        <dbReference type="ChEBI" id="CHEBI:57856"/>
        <dbReference type="ChEBI" id="CHEBI:59789"/>
        <dbReference type="ChEBI" id="CHEBI:64572"/>
    </reaction>
</comment>
<evidence type="ECO:0000256" key="6">
    <source>
        <dbReference type="ARBA" id="ARBA00022692"/>
    </source>
</evidence>
<dbReference type="EMBL" id="JAAMPI010000212">
    <property type="protein sequence ID" value="KAF4634059.1"/>
    <property type="molecule type" value="Genomic_DNA"/>
</dbReference>
<comment type="catalytic activity">
    <reaction evidence="13">
        <text>a 1,2-diacyl-sn-glycero-3-phospho-N-methylethanolamine + S-adenosyl-L-methionine = a 1,2-diacyl-sn-glycero-3-phospho-N,N-dimethylethanolamine + S-adenosyl-L-homocysteine + H(+)</text>
        <dbReference type="Rhea" id="RHEA:32735"/>
        <dbReference type="ChEBI" id="CHEBI:15378"/>
        <dbReference type="ChEBI" id="CHEBI:57856"/>
        <dbReference type="ChEBI" id="CHEBI:59789"/>
        <dbReference type="ChEBI" id="CHEBI:64572"/>
        <dbReference type="ChEBI" id="CHEBI:64573"/>
        <dbReference type="EC" id="2.1.1.71"/>
    </reaction>
</comment>
<comment type="caution">
    <text evidence="17">The sequence shown here is derived from an EMBL/GenBank/DDBJ whole genome shotgun (WGS) entry which is preliminary data.</text>
</comment>
<keyword evidence="5 13" id="KW-0949">S-adenosyl-L-methionine</keyword>
<keyword evidence="2 13" id="KW-0444">Lipid biosynthesis</keyword>
<feature type="transmembrane region" description="Helical" evidence="15">
    <location>
        <begin position="553"/>
        <end position="569"/>
    </location>
</feature>
<evidence type="ECO:0000256" key="11">
    <source>
        <dbReference type="ARBA" id="ARBA00023209"/>
    </source>
</evidence>
<comment type="subcellular location">
    <subcellularLocation>
        <location evidence="1">Endomembrane system</location>
        <topology evidence="1">Multi-pass membrane protein</topology>
    </subcellularLocation>
    <subcellularLocation>
        <location evidence="13">Endoplasmic reticulum membrane</location>
        <topology evidence="13">Multi-pass membrane protein</topology>
    </subcellularLocation>
    <subcellularLocation>
        <location evidence="13">Mitochondrion membrane</location>
        <topology evidence="13">Multi-pass membrane protein</topology>
    </subcellularLocation>
</comment>
<dbReference type="InterPro" id="IPR013904">
    <property type="entry name" value="RXT2_N"/>
</dbReference>
<feature type="binding site" evidence="13">
    <location>
        <begin position="679"/>
        <end position="680"/>
    </location>
    <ligand>
        <name>S-adenosyl-L-methionine</name>
        <dbReference type="ChEBI" id="CHEBI:59789"/>
    </ligand>
</feature>
<dbReference type="InterPro" id="IPR024960">
    <property type="entry name" value="PEMT/MFAP"/>
</dbReference>
<dbReference type="EC" id="2.1.1.71" evidence="13"/>
<evidence type="ECO:0000313" key="18">
    <source>
        <dbReference type="Proteomes" id="UP000566819"/>
    </source>
</evidence>
<dbReference type="HAMAP" id="MF_03216">
    <property type="entry name" value="PLMT"/>
    <property type="match status" value="1"/>
</dbReference>
<keyword evidence="11 13" id="KW-0594">Phospholipid biosynthesis</keyword>
<dbReference type="UniPathway" id="UPA00753"/>
<feature type="region of interest" description="Disordered" evidence="14">
    <location>
        <begin position="218"/>
        <end position="308"/>
    </location>
</feature>
<dbReference type="GO" id="GO:0005789">
    <property type="term" value="C:endoplasmic reticulum membrane"/>
    <property type="evidence" value="ECO:0007669"/>
    <property type="project" value="UniProtKB-SubCell"/>
</dbReference>
<feature type="compositionally biased region" description="Polar residues" evidence="14">
    <location>
        <begin position="274"/>
        <end position="283"/>
    </location>
</feature>
<feature type="topological domain" description="Lumenal" evidence="13">
    <location>
        <begin position="614"/>
        <end position="656"/>
    </location>
</feature>
<keyword evidence="10 13" id="KW-0472">Membrane</keyword>
<dbReference type="GO" id="GO:0033698">
    <property type="term" value="C:Rpd3L complex"/>
    <property type="evidence" value="ECO:0007669"/>
    <property type="project" value="TreeGrafter"/>
</dbReference>
<dbReference type="OrthoDB" id="2405722at2759"/>
<evidence type="ECO:0000256" key="4">
    <source>
        <dbReference type="ARBA" id="ARBA00022679"/>
    </source>
</evidence>
<evidence type="ECO:0000256" key="3">
    <source>
        <dbReference type="ARBA" id="ARBA00022603"/>
    </source>
</evidence>
<dbReference type="GO" id="GO:0032259">
    <property type="term" value="P:methylation"/>
    <property type="evidence" value="ECO:0007669"/>
    <property type="project" value="UniProtKB-KW"/>
</dbReference>
<evidence type="ECO:0000259" key="16">
    <source>
        <dbReference type="Pfam" id="PF08595"/>
    </source>
</evidence>
<evidence type="ECO:0000256" key="10">
    <source>
        <dbReference type="ARBA" id="ARBA00023136"/>
    </source>
</evidence>
<protein>
    <recommendedName>
        <fullName evidence="13">Phosphatidyl-N-methylethanolamine N-methyltransferase</fullName>
        <ecNumber evidence="13">2.1.1.71</ecNumber>
    </recommendedName>
    <alternativeName>
        <fullName evidence="13">Phospholipid methyltransferase</fullName>
        <shortName evidence="13">PLMT</shortName>
    </alternativeName>
</protein>
<evidence type="ECO:0000256" key="8">
    <source>
        <dbReference type="ARBA" id="ARBA00022989"/>
    </source>
</evidence>
<evidence type="ECO:0000256" key="15">
    <source>
        <dbReference type="SAM" id="Phobius"/>
    </source>
</evidence>
<evidence type="ECO:0000256" key="1">
    <source>
        <dbReference type="ARBA" id="ARBA00004127"/>
    </source>
</evidence>
<keyword evidence="9 13" id="KW-0443">Lipid metabolism</keyword>
<evidence type="ECO:0000313" key="17">
    <source>
        <dbReference type="EMBL" id="KAF4634059.1"/>
    </source>
</evidence>
<dbReference type="Gene3D" id="1.20.120.1630">
    <property type="match status" value="1"/>
</dbReference>
<keyword evidence="6 13" id="KW-0812">Transmembrane</keyword>
<feature type="transmembrane region" description="Helical" evidence="15">
    <location>
        <begin position="655"/>
        <end position="675"/>
    </location>
</feature>
<keyword evidence="13" id="KW-0496">Mitochondrion</keyword>
<dbReference type="InterPro" id="IPR007318">
    <property type="entry name" value="Phopholipid_MeTrfase"/>
</dbReference>
<evidence type="ECO:0000256" key="7">
    <source>
        <dbReference type="ARBA" id="ARBA00022824"/>
    </source>
</evidence>
<comment type="pathway">
    <text evidence="13">Phospholipid metabolism; phosphatidylcholine biosynthesis.</text>
</comment>
<feature type="compositionally biased region" description="Basic and acidic residues" evidence="14">
    <location>
        <begin position="284"/>
        <end position="298"/>
    </location>
</feature>
<accession>A0A8H4RSC0</accession>
<name>A0A8H4RSC0_9HELO</name>
<dbReference type="PANTHER" id="PTHR28232:SF1">
    <property type="entry name" value="TRANSCRIPTIONAL REGULATORY PROTEIN RXT2"/>
    <property type="match status" value="1"/>
</dbReference>
<evidence type="ECO:0000256" key="9">
    <source>
        <dbReference type="ARBA" id="ARBA00023098"/>
    </source>
</evidence>
<evidence type="ECO:0000256" key="14">
    <source>
        <dbReference type="SAM" id="MobiDB-lite"/>
    </source>
</evidence>
<dbReference type="GO" id="GO:0031966">
    <property type="term" value="C:mitochondrial membrane"/>
    <property type="evidence" value="ECO:0007669"/>
    <property type="project" value="UniProtKB-SubCell"/>
</dbReference>
<evidence type="ECO:0000256" key="2">
    <source>
        <dbReference type="ARBA" id="ARBA00022516"/>
    </source>
</evidence>
<dbReference type="AlphaFoldDB" id="A0A8H4RSC0"/>
<keyword evidence="7 13" id="KW-0256">Endoplasmic reticulum</keyword>
<dbReference type="GO" id="GO:0005829">
    <property type="term" value="C:cytosol"/>
    <property type="evidence" value="ECO:0007669"/>
    <property type="project" value="TreeGrafter"/>
</dbReference>
<keyword evidence="12 13" id="KW-1208">Phospholipid metabolism</keyword>
<feature type="topological domain" description="Cytoplasmic" evidence="13">
    <location>
        <begin position="678"/>
        <end position="701"/>
    </location>
</feature>
<feature type="binding site" evidence="13">
    <location>
        <begin position="597"/>
        <end position="599"/>
    </location>
    <ligand>
        <name>S-adenosyl-L-methionine</name>
        <dbReference type="ChEBI" id="CHEBI:59789"/>
    </ligand>
</feature>
<keyword evidence="18" id="KW-1185">Reference proteome</keyword>
<dbReference type="Proteomes" id="UP000566819">
    <property type="component" value="Unassembled WGS sequence"/>
</dbReference>
<feature type="topological domain" description="Lumenal" evidence="13">
    <location>
        <begin position="1"/>
        <end position="510"/>
    </location>
</feature>
<dbReference type="Pfam" id="PF08595">
    <property type="entry name" value="RXT2_N"/>
    <property type="match status" value="1"/>
</dbReference>
<sequence length="701" mass="77660">MASQAAIFAETIAGMKKAIKRKLYDSESDSSIEQLTNRGNKLRKKARFVHEGQLAPPTGPNVYKRKIEHAGFYRDIISQNPPLIDEEGYEVDSDDDDERAQIAMTSAAEFDPYADVKIDQLLMPLTAASDLPDHLTLSKPFTSRTLTELTQNAREMVQKEKASLWRIKHLLTRLSGDNTWIPCESLVTDNDIALFLDVRDKNRATMLGRLQVKDDADQASTGTLVSDDAEQPPNLLNSEGHISEPPQNTMQSATSNPIENGDELAQARNGTIGKESTGQTETNKTIEPRNSTESHDNLALKNGARIPLRNDFEPATEENVEMGGAVKPPSGESSENQGMAVDEITELDVVGSMEELGDNAAPRRMRTRAQAQAASDNTASSRTRSATPEFNNDTFIHPYFLAPITSHPDRDVGLPQPEAEETRRLLQLYIQKQEEVCRGAQKIYEGLLRADRYRKLVLKWAKAEAHVGVNRDMSDGEDWYDKGEWGLDEDLKKGQDEEEEDAATTAKKTRTLLRAKVREAKLLPNSTMLIPFSEYHNKVLTKLAGGNSRNACYGLAVAIFSLGIFRDFLYERALRAQPSHPALENPLASYIAYALLATGNVLVLSSMWALGVTGTYLGDYFGILMDKMVMGFPFNICSAPMYYGSTMSFLGTAILFGKPAGILLTAEVLVVYMIALRFEDPFTAGIYAKREKDQKKGGKKA</sequence>